<organism evidence="1">
    <name type="scientific">Siphoviridae sp. ctxfQ4</name>
    <dbReference type="NCBI Taxonomy" id="2826521"/>
    <lineage>
        <taxon>Viruses</taxon>
        <taxon>Duplodnaviria</taxon>
        <taxon>Heunggongvirae</taxon>
        <taxon>Uroviricota</taxon>
        <taxon>Caudoviricetes</taxon>
    </lineage>
</organism>
<dbReference type="EMBL" id="BK015072">
    <property type="protein sequence ID" value="DAD89935.1"/>
    <property type="molecule type" value="Genomic_DNA"/>
</dbReference>
<reference evidence="1" key="1">
    <citation type="journal article" date="2021" name="Proc. Natl. Acad. Sci. U.S.A.">
        <title>A Catalog of Tens of Thousands of Viruses from Human Metagenomes Reveals Hidden Associations with Chronic Diseases.</title>
        <authorList>
            <person name="Tisza M.J."/>
            <person name="Buck C.B."/>
        </authorList>
    </citation>
    <scope>NUCLEOTIDE SEQUENCE</scope>
    <source>
        <strain evidence="1">CtxfQ4</strain>
    </source>
</reference>
<dbReference type="Pfam" id="PF10934">
    <property type="entry name" value="Sheath_initiator"/>
    <property type="match status" value="1"/>
</dbReference>
<sequence>MANKVWKINPDTKDLSFTDSGLLETLEDAAASAQGVKMTLGAWKGDFDLVPGHGTDYEQILGVPADEETIDEVLREAIFQEDNVSAVDELTAVQAADRSLAVTWSGRLSGGEPVSMEVNVGE</sequence>
<name>A0A8S5N6H3_9CAUD</name>
<accession>A0A8S5N6H3</accession>
<evidence type="ECO:0000313" key="1">
    <source>
        <dbReference type="EMBL" id="DAD89935.1"/>
    </source>
</evidence>
<dbReference type="InterPro" id="IPR020288">
    <property type="entry name" value="Sheath_initiator"/>
</dbReference>
<protein>
    <recommendedName>
        <fullName evidence="2">DUF2634 domain-containing protein</fullName>
    </recommendedName>
</protein>
<proteinExistence type="predicted"/>
<evidence type="ECO:0008006" key="2">
    <source>
        <dbReference type="Google" id="ProtNLM"/>
    </source>
</evidence>